<keyword evidence="2" id="KW-0255">Endonuclease</keyword>
<dbReference type="RefSeq" id="WP_188026417.1">
    <property type="nucleotide sequence ID" value="NZ_JACHGR010000005.1"/>
</dbReference>
<dbReference type="GO" id="GO:0006302">
    <property type="term" value="P:double-strand break repair"/>
    <property type="evidence" value="ECO:0007669"/>
    <property type="project" value="TreeGrafter"/>
</dbReference>
<organism evidence="2 3">
    <name type="scientific">Tolumonas osonensis</name>
    <dbReference type="NCBI Taxonomy" id="675874"/>
    <lineage>
        <taxon>Bacteria</taxon>
        <taxon>Pseudomonadati</taxon>
        <taxon>Pseudomonadota</taxon>
        <taxon>Gammaproteobacteria</taxon>
        <taxon>Aeromonadales</taxon>
        <taxon>Aeromonadaceae</taxon>
        <taxon>Tolumonas</taxon>
    </lineage>
</organism>
<keyword evidence="2" id="KW-0378">Hydrolase</keyword>
<dbReference type="AlphaFoldDB" id="A0A841GMG3"/>
<reference evidence="2 3" key="1">
    <citation type="submission" date="2020-08" db="EMBL/GenBank/DDBJ databases">
        <title>Genomic Encyclopedia of Type Strains, Phase IV (KMG-IV): sequencing the most valuable type-strain genomes for metagenomic binning, comparative biology and taxonomic classification.</title>
        <authorList>
            <person name="Goeker M."/>
        </authorList>
    </citation>
    <scope>NUCLEOTIDE SEQUENCE [LARGE SCALE GENOMIC DNA]</scope>
    <source>
        <strain evidence="2 3">DSM 22975</strain>
    </source>
</reference>
<keyword evidence="3" id="KW-1185">Reference proteome</keyword>
<evidence type="ECO:0000313" key="3">
    <source>
        <dbReference type="Proteomes" id="UP000585721"/>
    </source>
</evidence>
<proteinExistence type="predicted"/>
<dbReference type="SUPFAM" id="SSF52540">
    <property type="entry name" value="P-loop containing nucleoside triphosphate hydrolases"/>
    <property type="match status" value="1"/>
</dbReference>
<dbReference type="Pfam" id="PF11398">
    <property type="entry name" value="DUF2813"/>
    <property type="match status" value="1"/>
</dbReference>
<dbReference type="GO" id="GO:0004519">
    <property type="term" value="F:endonuclease activity"/>
    <property type="evidence" value="ECO:0007669"/>
    <property type="project" value="UniProtKB-KW"/>
</dbReference>
<comment type="caution">
    <text evidence="2">The sequence shown here is derived from an EMBL/GenBank/DDBJ whole genome shotgun (WGS) entry which is preliminary data.</text>
</comment>
<dbReference type="GO" id="GO:0000731">
    <property type="term" value="P:DNA synthesis involved in DNA repair"/>
    <property type="evidence" value="ECO:0007669"/>
    <property type="project" value="TreeGrafter"/>
</dbReference>
<name>A0A841GMG3_9GAMM</name>
<accession>A0A841GMG3</accession>
<dbReference type="InterPro" id="IPR034139">
    <property type="entry name" value="TOPRIM_OLD"/>
</dbReference>
<dbReference type="CDD" id="cd01026">
    <property type="entry name" value="TOPRIM_OLD"/>
    <property type="match status" value="1"/>
</dbReference>
<dbReference type="EMBL" id="JACHGR010000005">
    <property type="protein sequence ID" value="MBB6055662.1"/>
    <property type="molecule type" value="Genomic_DNA"/>
</dbReference>
<sequence>MFLEKIDITGFRGLSKLSVSLGQTTALIGENTWGKSSLLRALWSLMGHDEIPYQFVAEDFYRAACDGINDQELAIRLTFREHRPGISQHSQRLNRLSAIWTRHHMDMFHRIHYVAKARLQTGGVITEHYFEDAHGSRIPDENTDELIRLLSSMNPVLRLRDSRSISGLSGPTVESDNYIEDISDLLQDCTPERQQHITEGVYAAEYLLDRYFMNVPRRSKRSQRDIINQPGALHGLTDWHDLLRNMDNDTMQQVLSRIGHALLAAHSGRDLENEARPIYILEDPESRLHPTMMSIAWGLIQQLPGQKILTTNSGDLLATLPLGQIRRLVRVNGTTHSYLMDENRFSADDLRKITFHVRINRPMSLFARCWLLVEGETELWLLSELAQLCGYHLPGEGVRIIEYAQCGFSPLIKLANDLGINWHMLADGDEAGIRYIHGARRLLTDEHQRNGSSGGGLTLLPNRDIEHFLYMHGFADVYRREAVLRDLRNLPPNKIIERAVSRRSKPGMALAVIEEAMQRGVDSVPVLLQKMFDRVVDLARRQA</sequence>
<dbReference type="Proteomes" id="UP000585721">
    <property type="component" value="Unassembled WGS sequence"/>
</dbReference>
<dbReference type="InterPro" id="IPR027417">
    <property type="entry name" value="P-loop_NTPase"/>
</dbReference>
<evidence type="ECO:0000259" key="1">
    <source>
        <dbReference type="Pfam" id="PF20469"/>
    </source>
</evidence>
<keyword evidence="2" id="KW-0540">Nuclease</keyword>
<dbReference type="PANTHER" id="PTHR32182:SF19">
    <property type="entry name" value="HOMOLOGY WITH RECF PROTEIN"/>
    <property type="match status" value="1"/>
</dbReference>
<dbReference type="InterPro" id="IPR022602">
    <property type="entry name" value="DUF2813"/>
</dbReference>
<dbReference type="PANTHER" id="PTHR32182">
    <property type="entry name" value="DNA REPLICATION AND REPAIR PROTEIN RECF"/>
    <property type="match status" value="1"/>
</dbReference>
<dbReference type="Pfam" id="PF20469">
    <property type="entry name" value="OLD-like_TOPRIM"/>
    <property type="match status" value="1"/>
</dbReference>
<gene>
    <name evidence="2" type="ORF">HNR75_001580</name>
</gene>
<feature type="domain" description="OLD protein-like TOPRIM" evidence="1">
    <location>
        <begin position="365"/>
        <end position="429"/>
    </location>
</feature>
<protein>
    <submittedName>
        <fullName evidence="2">Putative ATP-dependent endonuclease of OLD family</fullName>
    </submittedName>
</protein>
<dbReference type="Gene3D" id="3.40.50.300">
    <property type="entry name" value="P-loop containing nucleotide triphosphate hydrolases"/>
    <property type="match status" value="1"/>
</dbReference>
<evidence type="ECO:0000313" key="2">
    <source>
        <dbReference type="EMBL" id="MBB6055662.1"/>
    </source>
</evidence>